<proteinExistence type="predicted"/>
<feature type="region of interest" description="Disordered" evidence="1">
    <location>
        <begin position="44"/>
        <end position="69"/>
    </location>
</feature>
<evidence type="ECO:0000313" key="3">
    <source>
        <dbReference type="Proteomes" id="UP000593567"/>
    </source>
</evidence>
<comment type="caution">
    <text evidence="2">The sequence shown here is derived from an EMBL/GenBank/DDBJ whole genome shotgun (WGS) entry which is preliminary data.</text>
</comment>
<feature type="compositionally biased region" description="Low complexity" evidence="1">
    <location>
        <begin position="45"/>
        <end position="57"/>
    </location>
</feature>
<keyword evidence="3" id="KW-1185">Reference proteome</keyword>
<name>A0A7J7JRN7_BUGNE</name>
<dbReference type="AlphaFoldDB" id="A0A7J7JRN7"/>
<gene>
    <name evidence="2" type="ORF">EB796_013609</name>
</gene>
<accession>A0A7J7JRN7</accession>
<protein>
    <submittedName>
        <fullName evidence="2">Uncharacterized protein</fullName>
    </submittedName>
</protein>
<dbReference type="EMBL" id="VXIV02001991">
    <property type="protein sequence ID" value="KAF6028098.1"/>
    <property type="molecule type" value="Genomic_DNA"/>
</dbReference>
<sequence length="92" mass="10309">MTSSLEWVERYSNIVQFLIGGLVYLCNGRPALKLNRDYTQLEEISTSGSSQSSASNSVTEKQGSGSDNELRQVLHKSYMYKNLSKHCIITES</sequence>
<reference evidence="2" key="1">
    <citation type="submission" date="2020-06" db="EMBL/GenBank/DDBJ databases">
        <title>Draft genome of Bugula neritina, a colonial animal packing powerful symbionts and potential medicines.</title>
        <authorList>
            <person name="Rayko M."/>
        </authorList>
    </citation>
    <scope>NUCLEOTIDE SEQUENCE [LARGE SCALE GENOMIC DNA]</scope>
    <source>
        <strain evidence="2">Kwan_BN1</strain>
    </source>
</reference>
<dbReference type="Proteomes" id="UP000593567">
    <property type="component" value="Unassembled WGS sequence"/>
</dbReference>
<evidence type="ECO:0000256" key="1">
    <source>
        <dbReference type="SAM" id="MobiDB-lite"/>
    </source>
</evidence>
<feature type="compositionally biased region" description="Polar residues" evidence="1">
    <location>
        <begin position="58"/>
        <end position="67"/>
    </location>
</feature>
<organism evidence="2 3">
    <name type="scientific">Bugula neritina</name>
    <name type="common">Brown bryozoan</name>
    <name type="synonym">Sertularia neritina</name>
    <dbReference type="NCBI Taxonomy" id="10212"/>
    <lineage>
        <taxon>Eukaryota</taxon>
        <taxon>Metazoa</taxon>
        <taxon>Spiralia</taxon>
        <taxon>Lophotrochozoa</taxon>
        <taxon>Bryozoa</taxon>
        <taxon>Gymnolaemata</taxon>
        <taxon>Cheilostomatida</taxon>
        <taxon>Flustrina</taxon>
        <taxon>Buguloidea</taxon>
        <taxon>Bugulidae</taxon>
        <taxon>Bugula</taxon>
    </lineage>
</organism>
<evidence type="ECO:0000313" key="2">
    <source>
        <dbReference type="EMBL" id="KAF6028098.1"/>
    </source>
</evidence>